<dbReference type="OrthoDB" id="129626at2"/>
<keyword evidence="2" id="KW-1133">Transmembrane helix</keyword>
<evidence type="ECO:0000256" key="1">
    <source>
        <dbReference type="SAM" id="Coils"/>
    </source>
</evidence>
<dbReference type="RefSeq" id="WP_079410474.1">
    <property type="nucleotide sequence ID" value="NZ_MZGW01000001.1"/>
</dbReference>
<organism evidence="4 5">
    <name type="scientific">Alkalithermobacter paradoxus</name>
    <dbReference type="NCBI Taxonomy" id="29349"/>
    <lineage>
        <taxon>Bacteria</taxon>
        <taxon>Bacillati</taxon>
        <taxon>Bacillota</taxon>
        <taxon>Clostridia</taxon>
        <taxon>Peptostreptococcales</taxon>
        <taxon>Tepidibacteraceae</taxon>
        <taxon>Alkalithermobacter</taxon>
    </lineage>
</organism>
<protein>
    <submittedName>
        <fullName evidence="4">Nascent polypeptide-associated complex protein</fullName>
    </submittedName>
</protein>
<dbReference type="Pfam" id="PF14242">
    <property type="entry name" value="DUF4342"/>
    <property type="match status" value="1"/>
</dbReference>
<evidence type="ECO:0000313" key="4">
    <source>
        <dbReference type="EMBL" id="OPJ57000.1"/>
    </source>
</evidence>
<evidence type="ECO:0000259" key="3">
    <source>
        <dbReference type="Pfam" id="PF14242"/>
    </source>
</evidence>
<dbReference type="SUPFAM" id="SSF46934">
    <property type="entry name" value="UBA-like"/>
    <property type="match status" value="1"/>
</dbReference>
<keyword evidence="5" id="KW-1185">Reference proteome</keyword>
<evidence type="ECO:0000313" key="5">
    <source>
        <dbReference type="Proteomes" id="UP000190140"/>
    </source>
</evidence>
<evidence type="ECO:0000256" key="2">
    <source>
        <dbReference type="SAM" id="Phobius"/>
    </source>
</evidence>
<feature type="domain" description="DUF4342" evidence="3">
    <location>
        <begin position="49"/>
        <end position="120"/>
    </location>
</feature>
<dbReference type="STRING" id="29349.CLOTH_02820"/>
<gene>
    <name evidence="4" type="ORF">CLOTH_02820</name>
</gene>
<reference evidence="4 5" key="1">
    <citation type="submission" date="2017-03" db="EMBL/GenBank/DDBJ databases">
        <title>Genome sequence of Clostridium thermoalcaliphilum DSM 7309.</title>
        <authorList>
            <person name="Poehlein A."/>
            <person name="Daniel R."/>
        </authorList>
    </citation>
    <scope>NUCLEOTIDE SEQUENCE [LARGE SCALE GENOMIC DNA]</scope>
    <source>
        <strain evidence="4 5">DSM 7309</strain>
    </source>
</reference>
<feature type="transmembrane region" description="Helical" evidence="2">
    <location>
        <begin position="88"/>
        <end position="111"/>
    </location>
</feature>
<feature type="coiled-coil region" evidence="1">
    <location>
        <begin position="129"/>
        <end position="165"/>
    </location>
</feature>
<dbReference type="InterPro" id="IPR009060">
    <property type="entry name" value="UBA-like_sf"/>
</dbReference>
<dbReference type="CDD" id="cd14360">
    <property type="entry name" value="UBA_NAC_like_bac"/>
    <property type="match status" value="1"/>
</dbReference>
<dbReference type="EMBL" id="MZGW01000001">
    <property type="protein sequence ID" value="OPJ57000.1"/>
    <property type="molecule type" value="Genomic_DNA"/>
</dbReference>
<accession>A0A1V4IAV3</accession>
<keyword evidence="2" id="KW-0812">Transmembrane</keyword>
<comment type="caution">
    <text evidence="4">The sequence shown here is derived from an EMBL/GenBank/DDBJ whole genome shotgun (WGS) entry which is preliminary data.</text>
</comment>
<proteinExistence type="predicted"/>
<sequence>MDITLEKIDQILERTEVSYAEAKEALINSNGDVIEALIYLEKKNKKVFKGINEKGNELIDKLREALKRGNITRVILEREGDVILNLPVSVGAIGLVIAPVASIIGVSAAMVTNYKLKIIKDDGESIDLSEITEEKINEMKEKMHFKKNKEDKDITEEIIKEAKEEGPIDLDK</sequence>
<dbReference type="Gene3D" id="1.10.8.10">
    <property type="entry name" value="DNA helicase RuvA subunit, C-terminal domain"/>
    <property type="match status" value="1"/>
</dbReference>
<dbReference type="AlphaFoldDB" id="A0A1V4IAV3"/>
<keyword evidence="1" id="KW-0175">Coiled coil</keyword>
<dbReference type="Proteomes" id="UP000190140">
    <property type="component" value="Unassembled WGS sequence"/>
</dbReference>
<name>A0A1V4IAV3_9FIRM</name>
<dbReference type="InterPro" id="IPR025642">
    <property type="entry name" value="DUF4342"/>
</dbReference>
<keyword evidence="2" id="KW-0472">Membrane</keyword>